<feature type="chain" id="PRO_5024438072" description="Transmembrane protein" evidence="2">
    <location>
        <begin position="30"/>
        <end position="76"/>
    </location>
</feature>
<dbReference type="OrthoDB" id="1938149at2759"/>
<keyword evidence="2" id="KW-0732">Signal</keyword>
<evidence type="ECO:0000313" key="4">
    <source>
        <dbReference type="Proteomes" id="UP000327013"/>
    </source>
</evidence>
<accession>A0A5N6L638</accession>
<feature type="region of interest" description="Disordered" evidence="1">
    <location>
        <begin position="54"/>
        <end position="76"/>
    </location>
</feature>
<feature type="signal peptide" evidence="2">
    <location>
        <begin position="1"/>
        <end position="29"/>
    </location>
</feature>
<evidence type="ECO:0000313" key="3">
    <source>
        <dbReference type="EMBL" id="KAB9571943.1"/>
    </source>
</evidence>
<protein>
    <recommendedName>
        <fullName evidence="5">Transmembrane protein</fullName>
    </recommendedName>
</protein>
<dbReference type="AlphaFoldDB" id="A0A5N6L638"/>
<proteinExistence type="predicted"/>
<evidence type="ECO:0008006" key="5">
    <source>
        <dbReference type="Google" id="ProtNLM"/>
    </source>
</evidence>
<reference evidence="3 4" key="1">
    <citation type="submission" date="2019-06" db="EMBL/GenBank/DDBJ databases">
        <title>A chromosomal-level reference genome of Carpinus fangiana (Coryloideae, Betulaceae).</title>
        <authorList>
            <person name="Yang X."/>
            <person name="Wang Z."/>
            <person name="Zhang L."/>
            <person name="Hao G."/>
            <person name="Liu J."/>
            <person name="Yang Y."/>
        </authorList>
    </citation>
    <scope>NUCLEOTIDE SEQUENCE [LARGE SCALE GENOMIC DNA]</scope>
    <source>
        <strain evidence="3">Cfa_2016G</strain>
        <tissue evidence="3">Leaf</tissue>
    </source>
</reference>
<dbReference type="Proteomes" id="UP000327013">
    <property type="component" value="Unassembled WGS sequence"/>
</dbReference>
<organism evidence="3 4">
    <name type="scientific">Carpinus fangiana</name>
    <dbReference type="NCBI Taxonomy" id="176857"/>
    <lineage>
        <taxon>Eukaryota</taxon>
        <taxon>Viridiplantae</taxon>
        <taxon>Streptophyta</taxon>
        <taxon>Embryophyta</taxon>
        <taxon>Tracheophyta</taxon>
        <taxon>Spermatophyta</taxon>
        <taxon>Magnoliopsida</taxon>
        <taxon>eudicotyledons</taxon>
        <taxon>Gunneridae</taxon>
        <taxon>Pentapetalae</taxon>
        <taxon>rosids</taxon>
        <taxon>fabids</taxon>
        <taxon>Fagales</taxon>
        <taxon>Betulaceae</taxon>
        <taxon>Carpinus</taxon>
    </lineage>
</organism>
<evidence type="ECO:0000256" key="1">
    <source>
        <dbReference type="SAM" id="MobiDB-lite"/>
    </source>
</evidence>
<name>A0A5N6L638_9ROSI</name>
<dbReference type="EMBL" id="VIBQ01000232">
    <property type="protein sequence ID" value="KAB9571943.1"/>
    <property type="molecule type" value="Genomic_DNA"/>
</dbReference>
<gene>
    <name evidence="3" type="ORF">FH972_027045</name>
</gene>
<evidence type="ECO:0000256" key="2">
    <source>
        <dbReference type="SAM" id="SignalP"/>
    </source>
</evidence>
<comment type="caution">
    <text evidence="3">The sequence shown here is derived from an EMBL/GenBank/DDBJ whole genome shotgun (WGS) entry which is preliminary data.</text>
</comment>
<keyword evidence="4" id="KW-1185">Reference proteome</keyword>
<sequence length="76" mass="8322">MTAHRSFMLITLFMVILLLLQQNFGSVAAARPVKPKPPSTISFSVNRYKMIESDAFRPTTPGHSPGVGHRDPPATS</sequence>